<dbReference type="Proteomes" id="UP001148838">
    <property type="component" value="Unassembled WGS sequence"/>
</dbReference>
<evidence type="ECO:0000259" key="1">
    <source>
        <dbReference type="Pfam" id="PF13843"/>
    </source>
</evidence>
<evidence type="ECO:0000313" key="3">
    <source>
        <dbReference type="Proteomes" id="UP001148838"/>
    </source>
</evidence>
<comment type="caution">
    <text evidence="2">The sequence shown here is derived from an EMBL/GenBank/DDBJ whole genome shotgun (WGS) entry which is preliminary data.</text>
</comment>
<dbReference type="PANTHER" id="PTHR47055">
    <property type="entry name" value="DDE_TNP_1_7 DOMAIN-CONTAINING PROTEIN"/>
    <property type="match status" value="1"/>
</dbReference>
<dbReference type="PANTHER" id="PTHR47055:SF3">
    <property type="entry name" value="PHORBOL-ESTER_DAG-TYPE DOMAIN-CONTAINING PROTEIN"/>
    <property type="match status" value="1"/>
</dbReference>
<sequence length="205" mass="23151">MEKRTSYYKERLTLDKIITILEEDESAEREIDAVVIFPPIPRVDAVTDEESGEEDDCNVNHLPGTQLRTEVEVILNNEEDIPEGGESDEGIIISTDDAAELVTLPVISAVTNDTHRRIHAKKQYAWSDGDLETQAINWPDMYSVNNDLAPVDIFLALFEEEVIDLLVTHTNRYAARKNRLGDVSDEEMRTFIGILLLSGYNSVSR</sequence>
<feature type="domain" description="PiggyBac transposable element-derived protein" evidence="1">
    <location>
        <begin position="150"/>
        <end position="204"/>
    </location>
</feature>
<dbReference type="InterPro" id="IPR052638">
    <property type="entry name" value="PiggyBac_TE-derived"/>
</dbReference>
<accession>A0ABQ8RWC8</accession>
<protein>
    <recommendedName>
        <fullName evidence="1">PiggyBac transposable element-derived protein domain-containing protein</fullName>
    </recommendedName>
</protein>
<dbReference type="EMBL" id="JAJSOF020000041">
    <property type="protein sequence ID" value="KAJ4425959.1"/>
    <property type="molecule type" value="Genomic_DNA"/>
</dbReference>
<dbReference type="InterPro" id="IPR029526">
    <property type="entry name" value="PGBD"/>
</dbReference>
<organism evidence="2 3">
    <name type="scientific">Periplaneta americana</name>
    <name type="common">American cockroach</name>
    <name type="synonym">Blatta americana</name>
    <dbReference type="NCBI Taxonomy" id="6978"/>
    <lineage>
        <taxon>Eukaryota</taxon>
        <taxon>Metazoa</taxon>
        <taxon>Ecdysozoa</taxon>
        <taxon>Arthropoda</taxon>
        <taxon>Hexapoda</taxon>
        <taxon>Insecta</taxon>
        <taxon>Pterygota</taxon>
        <taxon>Neoptera</taxon>
        <taxon>Polyneoptera</taxon>
        <taxon>Dictyoptera</taxon>
        <taxon>Blattodea</taxon>
        <taxon>Blattoidea</taxon>
        <taxon>Blattidae</taxon>
        <taxon>Blattinae</taxon>
        <taxon>Periplaneta</taxon>
    </lineage>
</organism>
<proteinExistence type="predicted"/>
<name>A0ABQ8RWC8_PERAM</name>
<reference evidence="2 3" key="1">
    <citation type="journal article" date="2022" name="Allergy">
        <title>Genome assembly and annotation of Periplaneta americana reveal a comprehensive cockroach allergen profile.</title>
        <authorList>
            <person name="Wang L."/>
            <person name="Xiong Q."/>
            <person name="Saelim N."/>
            <person name="Wang L."/>
            <person name="Nong W."/>
            <person name="Wan A.T."/>
            <person name="Shi M."/>
            <person name="Liu X."/>
            <person name="Cao Q."/>
            <person name="Hui J.H.L."/>
            <person name="Sookrung N."/>
            <person name="Leung T.F."/>
            <person name="Tungtrongchitr A."/>
            <person name="Tsui S.K.W."/>
        </authorList>
    </citation>
    <scope>NUCLEOTIDE SEQUENCE [LARGE SCALE GENOMIC DNA]</scope>
    <source>
        <strain evidence="2">PWHHKU_190912</strain>
    </source>
</reference>
<gene>
    <name evidence="2" type="ORF">ANN_27585</name>
</gene>
<keyword evidence="3" id="KW-1185">Reference proteome</keyword>
<dbReference type="Pfam" id="PF13843">
    <property type="entry name" value="DDE_Tnp_1_7"/>
    <property type="match status" value="1"/>
</dbReference>
<evidence type="ECO:0000313" key="2">
    <source>
        <dbReference type="EMBL" id="KAJ4425959.1"/>
    </source>
</evidence>